<gene>
    <name evidence="1" type="ORF">SAMN05444955_10716</name>
</gene>
<name>A0A1H8EKJ5_9BACL</name>
<sequence length="107" mass="12126">MKKLNMALKATFIYKTAVIYKIAIFSLSKEQIVNFVINLSKPHTDLFSVIIFVKHSFPSKRQISTSLIRVACSFISPFCSVHCISPFLGDRYKDCDFCLTDSLPVAQ</sequence>
<evidence type="ECO:0000313" key="1">
    <source>
        <dbReference type="EMBL" id="SEN19328.1"/>
    </source>
</evidence>
<dbReference type="AlphaFoldDB" id="A0A1H8EKJ5"/>
<dbReference type="Proteomes" id="UP000199695">
    <property type="component" value="Unassembled WGS sequence"/>
</dbReference>
<evidence type="ECO:0000313" key="2">
    <source>
        <dbReference type="Proteomes" id="UP000199695"/>
    </source>
</evidence>
<organism evidence="1 2">
    <name type="scientific">Lihuaxuella thermophila</name>
    <dbReference type="NCBI Taxonomy" id="1173111"/>
    <lineage>
        <taxon>Bacteria</taxon>
        <taxon>Bacillati</taxon>
        <taxon>Bacillota</taxon>
        <taxon>Bacilli</taxon>
        <taxon>Bacillales</taxon>
        <taxon>Thermoactinomycetaceae</taxon>
        <taxon>Lihuaxuella</taxon>
    </lineage>
</organism>
<protein>
    <submittedName>
        <fullName evidence="1">Uncharacterized protein</fullName>
    </submittedName>
</protein>
<reference evidence="1 2" key="1">
    <citation type="submission" date="2016-10" db="EMBL/GenBank/DDBJ databases">
        <authorList>
            <person name="de Groot N.N."/>
        </authorList>
    </citation>
    <scope>NUCLEOTIDE SEQUENCE [LARGE SCALE GENOMIC DNA]</scope>
    <source>
        <strain evidence="1 2">DSM 46701</strain>
    </source>
</reference>
<accession>A0A1H8EKJ5</accession>
<keyword evidence="2" id="KW-1185">Reference proteome</keyword>
<dbReference type="EMBL" id="FOCQ01000007">
    <property type="protein sequence ID" value="SEN19328.1"/>
    <property type="molecule type" value="Genomic_DNA"/>
</dbReference>
<proteinExistence type="predicted"/>